<feature type="transmembrane region" description="Helical" evidence="1">
    <location>
        <begin position="201"/>
        <end position="220"/>
    </location>
</feature>
<feature type="transmembrane region" description="Helical" evidence="1">
    <location>
        <begin position="104"/>
        <end position="127"/>
    </location>
</feature>
<feature type="transmembrane region" description="Helical" evidence="1">
    <location>
        <begin position="64"/>
        <end position="83"/>
    </location>
</feature>
<feature type="transmembrane region" description="Helical" evidence="1">
    <location>
        <begin position="169"/>
        <end position="189"/>
    </location>
</feature>
<dbReference type="AlphaFoldDB" id="A0A7K1GJ72"/>
<evidence type="ECO:0000256" key="1">
    <source>
        <dbReference type="SAM" id="Phobius"/>
    </source>
</evidence>
<dbReference type="EMBL" id="WMJY01000004">
    <property type="protein sequence ID" value="MTH28848.1"/>
    <property type="molecule type" value="Genomic_DNA"/>
</dbReference>
<keyword evidence="1" id="KW-1133">Transmembrane helix</keyword>
<feature type="transmembrane region" description="Helical" evidence="1">
    <location>
        <begin position="376"/>
        <end position="399"/>
    </location>
</feature>
<feature type="transmembrane region" description="Helical" evidence="1">
    <location>
        <begin position="21"/>
        <end position="44"/>
    </location>
</feature>
<dbReference type="OrthoDB" id="1014144at2"/>
<reference evidence="2 3" key="1">
    <citation type="journal article" date="2006" name="Int. J. Syst. Evol. Microbiol.">
        <title>Myroides pelagicus sp. nov., isolated from seawater in Thailand.</title>
        <authorList>
            <person name="Yoon J."/>
            <person name="Maneerat S."/>
            <person name="Kawai F."/>
            <person name="Yokota A."/>
        </authorList>
    </citation>
    <scope>NUCLEOTIDE SEQUENCE [LARGE SCALE GENOMIC DNA]</scope>
    <source>
        <strain evidence="2 3">SM1T</strain>
    </source>
</reference>
<organism evidence="2 3">
    <name type="scientific">Myroides pelagicus</name>
    <dbReference type="NCBI Taxonomy" id="270914"/>
    <lineage>
        <taxon>Bacteria</taxon>
        <taxon>Pseudomonadati</taxon>
        <taxon>Bacteroidota</taxon>
        <taxon>Flavobacteriia</taxon>
        <taxon>Flavobacteriales</taxon>
        <taxon>Flavobacteriaceae</taxon>
        <taxon>Myroides</taxon>
    </lineage>
</organism>
<gene>
    <name evidence="2" type="ORF">GJV77_02785</name>
</gene>
<feature type="transmembrane region" description="Helical" evidence="1">
    <location>
        <begin position="308"/>
        <end position="328"/>
    </location>
</feature>
<feature type="transmembrane region" description="Helical" evidence="1">
    <location>
        <begin position="139"/>
        <end position="162"/>
    </location>
</feature>
<evidence type="ECO:0000313" key="2">
    <source>
        <dbReference type="EMBL" id="MTH28848.1"/>
    </source>
</evidence>
<feature type="transmembrane region" description="Helical" evidence="1">
    <location>
        <begin position="277"/>
        <end position="296"/>
    </location>
</feature>
<dbReference type="Proteomes" id="UP000488936">
    <property type="component" value="Unassembled WGS sequence"/>
</dbReference>
<name>A0A7K1GJ72_9FLAO</name>
<keyword evidence="1" id="KW-0472">Membrane</keyword>
<proteinExistence type="predicted"/>
<keyword evidence="1" id="KW-0812">Transmembrane</keyword>
<accession>A0A7K1GJ72</accession>
<sequence>MIQKLLVSLQKKQFSRRAKSGIDIWVAVLKWFAFGYLALIFLILGIGINKIVLKEFDGQSIVDVVSRFFIFYLSSELIMRYFFQKMPVAMLKHYLVLSIKKKEIVSFFVKRTFLTPFNFVQLFFYIPLLVNLLRFDYNIVGSIFWVVSLYLLSFIMHLLVVLIENNKTVFIAFVIGIIGFGAITYYEIFDFTSYIQHIFSATYYYPFLVVLFVGIFYLLYRLVLRFYLSSLYIDVLDIKKDIDRNVSDISWVEKFGKHSLFIKNDVKLILRNKRAKSVILMSIVFVFYAFIFDFGFRSASNSYGFQVFLGYFVTGGFMMLFGQYVPSWDSSHYSLILTQKVSFHEYLESKWVMISFATLISILLCSVYLIKGLDFYLLIVSMGIYNIGISSFLVLYTGIYTRFPIDLTSAKNIMGDKKAFNARSFVMVIPQLLIPVVIFYCADWVLGYYGALGCLALCGVLGIVFRKYTIRYLADLNKKEKYNMIIDFKKK</sequence>
<dbReference type="InterPro" id="IPR043742">
    <property type="entry name" value="DUF5687"/>
</dbReference>
<feature type="transmembrane region" description="Helical" evidence="1">
    <location>
        <begin position="420"/>
        <end position="440"/>
    </location>
</feature>
<keyword evidence="3" id="KW-1185">Reference proteome</keyword>
<dbReference type="Pfam" id="PF18940">
    <property type="entry name" value="DUF5687"/>
    <property type="match status" value="1"/>
</dbReference>
<dbReference type="RefSeq" id="WP_155034833.1">
    <property type="nucleotide sequence ID" value="NZ_JAYMMG010000009.1"/>
</dbReference>
<comment type="caution">
    <text evidence="2">The sequence shown here is derived from an EMBL/GenBank/DDBJ whole genome shotgun (WGS) entry which is preliminary data.</text>
</comment>
<protein>
    <submittedName>
        <fullName evidence="2">Uncharacterized protein</fullName>
    </submittedName>
</protein>
<feature type="transmembrane region" description="Helical" evidence="1">
    <location>
        <begin position="446"/>
        <end position="465"/>
    </location>
</feature>
<feature type="transmembrane region" description="Helical" evidence="1">
    <location>
        <begin position="349"/>
        <end position="370"/>
    </location>
</feature>
<evidence type="ECO:0000313" key="3">
    <source>
        <dbReference type="Proteomes" id="UP000488936"/>
    </source>
</evidence>